<dbReference type="GO" id="GO:0004423">
    <property type="term" value="F:iduronate-2-sulfatase activity"/>
    <property type="evidence" value="ECO:0007669"/>
    <property type="project" value="TreeGrafter"/>
</dbReference>
<dbReference type="InterPro" id="IPR000917">
    <property type="entry name" value="Sulfatase_N"/>
</dbReference>
<evidence type="ECO:0000313" key="4">
    <source>
        <dbReference type="EMBL" id="TPW31872.1"/>
    </source>
</evidence>
<dbReference type="PANTHER" id="PTHR45953:SF1">
    <property type="entry name" value="IDURONATE 2-SULFATASE"/>
    <property type="match status" value="1"/>
</dbReference>
<dbReference type="SUPFAM" id="SSF53649">
    <property type="entry name" value="Alkaline phosphatase-like"/>
    <property type="match status" value="1"/>
</dbReference>
<name>A0A506UBU0_9HYPH</name>
<dbReference type="PANTHER" id="PTHR45953">
    <property type="entry name" value="IDURONATE 2-SULFATASE"/>
    <property type="match status" value="1"/>
</dbReference>
<keyword evidence="2" id="KW-0378">Hydrolase</keyword>
<comment type="caution">
    <text evidence="4">The sequence shown here is derived from an EMBL/GenBank/DDBJ whole genome shotgun (WGS) entry which is preliminary data.</text>
</comment>
<protein>
    <submittedName>
        <fullName evidence="4">Sulfatase</fullName>
    </submittedName>
</protein>
<sequence>MKAVFVLFDSLNRLALEAYGGTMVDTPNFNRLAERGVTFDRHYVGSLPCMPARRDMHTGRLSFTHRSWGPLEPFDNSFAEILKNQGVYTHLVTDHFHYFEDGGAGYHTKYNSWDFIRGQEYDPWKAMVEPPLDRFRNKFSRKHYDPEHAPRRMRHMVNLELAGAEEQLPGPGCFASAFEFLETNKDADDWLLQLEVFDPHEPFHAPERFRREGDSTYSGGILDWPEYKRVTDSPEEVREIRANYAALVRMCDEYFGRLLDFFDANDLWKDTALVLTTDHGFLLSEHEWWGKVRMPYYEEVSHVPLMVYHPDFTEHGGARCSAVTQTPDLMPTFLDMFGAAIPKEVRGSSLLAHLRDTAGQEADPGKRAVAFGVFGGPIAVTDGRHVMFHYPPDVRGSGLHEYTLNPQHMSEAFALRELETAELGPSFDFTKGIRLLRIDALSDANRVPQHDDQTFQDQWFALYDLESDPRQECPIRDAEVEARLYSQMHAILADIDTPREAYGWYGLECPA</sequence>
<evidence type="ECO:0000313" key="5">
    <source>
        <dbReference type="Proteomes" id="UP000320314"/>
    </source>
</evidence>
<dbReference type="Pfam" id="PF00884">
    <property type="entry name" value="Sulfatase"/>
    <property type="match status" value="1"/>
</dbReference>
<dbReference type="AlphaFoldDB" id="A0A506UBU0"/>
<keyword evidence="5" id="KW-1185">Reference proteome</keyword>
<gene>
    <name evidence="4" type="ORF">FJU11_02625</name>
</gene>
<dbReference type="RefSeq" id="WP_141165469.1">
    <property type="nucleotide sequence ID" value="NZ_VHLH01000003.1"/>
</dbReference>
<organism evidence="4 5">
    <name type="scientific">Pararhizobium mangrovi</name>
    <dbReference type="NCBI Taxonomy" id="2590452"/>
    <lineage>
        <taxon>Bacteria</taxon>
        <taxon>Pseudomonadati</taxon>
        <taxon>Pseudomonadota</taxon>
        <taxon>Alphaproteobacteria</taxon>
        <taxon>Hyphomicrobiales</taxon>
        <taxon>Rhizobiaceae</taxon>
        <taxon>Rhizobium/Agrobacterium group</taxon>
        <taxon>Pararhizobium</taxon>
    </lineage>
</organism>
<proteinExistence type="predicted"/>
<feature type="domain" description="Sulfatase N-terminal" evidence="3">
    <location>
        <begin position="4"/>
        <end position="338"/>
    </location>
</feature>
<dbReference type="Proteomes" id="UP000320314">
    <property type="component" value="Unassembled WGS sequence"/>
</dbReference>
<dbReference type="Gene3D" id="3.40.720.10">
    <property type="entry name" value="Alkaline Phosphatase, subunit A"/>
    <property type="match status" value="1"/>
</dbReference>
<reference evidence="4 5" key="1">
    <citation type="submission" date="2019-06" db="EMBL/GenBank/DDBJ databases">
        <authorList>
            <person name="Li M."/>
        </authorList>
    </citation>
    <scope>NUCLEOTIDE SEQUENCE [LARGE SCALE GENOMIC DNA]</scope>
    <source>
        <strain evidence="4 5">BGMRC6574</strain>
    </source>
</reference>
<dbReference type="OrthoDB" id="9795675at2"/>
<dbReference type="InterPro" id="IPR017850">
    <property type="entry name" value="Alkaline_phosphatase_core_sf"/>
</dbReference>
<evidence type="ECO:0000259" key="3">
    <source>
        <dbReference type="Pfam" id="PF00884"/>
    </source>
</evidence>
<accession>A0A506UBU0</accession>
<dbReference type="CDD" id="cd16148">
    <property type="entry name" value="sulfatase_like"/>
    <property type="match status" value="1"/>
</dbReference>
<keyword evidence="1" id="KW-0479">Metal-binding</keyword>
<dbReference type="EMBL" id="VHLH01000003">
    <property type="protein sequence ID" value="TPW31872.1"/>
    <property type="molecule type" value="Genomic_DNA"/>
</dbReference>
<dbReference type="GO" id="GO:0046872">
    <property type="term" value="F:metal ion binding"/>
    <property type="evidence" value="ECO:0007669"/>
    <property type="project" value="UniProtKB-KW"/>
</dbReference>
<evidence type="ECO:0000256" key="1">
    <source>
        <dbReference type="ARBA" id="ARBA00022723"/>
    </source>
</evidence>
<dbReference type="GO" id="GO:0005737">
    <property type="term" value="C:cytoplasm"/>
    <property type="evidence" value="ECO:0007669"/>
    <property type="project" value="TreeGrafter"/>
</dbReference>
<evidence type="ECO:0000256" key="2">
    <source>
        <dbReference type="ARBA" id="ARBA00022801"/>
    </source>
</evidence>